<feature type="domain" description="Helicase ATP-binding" evidence="9">
    <location>
        <begin position="43"/>
        <end position="249"/>
    </location>
</feature>
<evidence type="ECO:0000313" key="11">
    <source>
        <dbReference type="EMBL" id="EIJ88008.1"/>
    </source>
</evidence>
<evidence type="ECO:0000259" key="9">
    <source>
        <dbReference type="PROSITE" id="PS51192"/>
    </source>
</evidence>
<keyword evidence="12" id="KW-1185">Reference proteome</keyword>
<keyword evidence="4" id="KW-0347">Helicase</keyword>
<dbReference type="CDD" id="cd00268">
    <property type="entry name" value="DEADc"/>
    <property type="match status" value="1"/>
</dbReference>
<dbReference type="PROSITE" id="PS51192">
    <property type="entry name" value="HELICASE_ATP_BIND_1"/>
    <property type="match status" value="1"/>
</dbReference>
<dbReference type="GO" id="GO:0003723">
    <property type="term" value="F:RNA binding"/>
    <property type="evidence" value="ECO:0007669"/>
    <property type="project" value="UniProtKB-KW"/>
</dbReference>
<dbReference type="EC" id="3.6.4.13" evidence="1"/>
<evidence type="ECO:0000256" key="6">
    <source>
        <dbReference type="ARBA" id="ARBA00022884"/>
    </source>
</evidence>
<dbReference type="SMART" id="SM00490">
    <property type="entry name" value="HELICc"/>
    <property type="match status" value="1"/>
</dbReference>
<dbReference type="InterPro" id="IPR011545">
    <property type="entry name" value="DEAD/DEAH_box_helicase_dom"/>
</dbReference>
<dbReference type="VEuPathDB" id="MicrosporidiaDB:NEQG_01452"/>
<dbReference type="CDD" id="cd18787">
    <property type="entry name" value="SF2_C_DEAD"/>
    <property type="match status" value="1"/>
</dbReference>
<dbReference type="GO" id="GO:0016787">
    <property type="term" value="F:hydrolase activity"/>
    <property type="evidence" value="ECO:0007669"/>
    <property type="project" value="UniProtKB-KW"/>
</dbReference>
<dbReference type="EMBL" id="GL870879">
    <property type="protein sequence ID" value="EIJ88008.1"/>
    <property type="molecule type" value="Genomic_DNA"/>
</dbReference>
<accession>I3EFL1</accession>
<dbReference type="InterPro" id="IPR027417">
    <property type="entry name" value="P-loop_NTPase"/>
</dbReference>
<name>I3EFL1_NEMP3</name>
<dbReference type="PROSITE" id="PS51194">
    <property type="entry name" value="HELICASE_CTER"/>
    <property type="match status" value="1"/>
</dbReference>
<evidence type="ECO:0000256" key="2">
    <source>
        <dbReference type="ARBA" id="ARBA00022741"/>
    </source>
</evidence>
<dbReference type="InterPro" id="IPR001650">
    <property type="entry name" value="Helicase_C-like"/>
</dbReference>
<dbReference type="GO" id="GO:0005524">
    <property type="term" value="F:ATP binding"/>
    <property type="evidence" value="ECO:0007669"/>
    <property type="project" value="UniProtKB-KW"/>
</dbReference>
<dbReference type="PANTHER" id="PTHR47959:SF1">
    <property type="entry name" value="ATP-DEPENDENT RNA HELICASE DBPA"/>
    <property type="match status" value="1"/>
</dbReference>
<organism evidence="11 12">
    <name type="scientific">Nematocida parisii (strain ERTm3)</name>
    <name type="common">Nematode killer fungus</name>
    <dbReference type="NCBI Taxonomy" id="935791"/>
    <lineage>
        <taxon>Eukaryota</taxon>
        <taxon>Fungi</taxon>
        <taxon>Fungi incertae sedis</taxon>
        <taxon>Microsporidia</taxon>
        <taxon>Nematocida</taxon>
    </lineage>
</organism>
<dbReference type="InterPro" id="IPR050079">
    <property type="entry name" value="DEAD_box_RNA_helicase"/>
</dbReference>
<evidence type="ECO:0000259" key="10">
    <source>
        <dbReference type="PROSITE" id="PS51194"/>
    </source>
</evidence>
<keyword evidence="6" id="KW-0694">RNA-binding</keyword>
<dbReference type="Pfam" id="PF00271">
    <property type="entry name" value="Helicase_C"/>
    <property type="match status" value="1"/>
</dbReference>
<dbReference type="STRING" id="935791.I3EFL1"/>
<keyword evidence="2" id="KW-0547">Nucleotide-binding</keyword>
<evidence type="ECO:0000256" key="8">
    <source>
        <dbReference type="SAM" id="MobiDB-lite"/>
    </source>
</evidence>
<evidence type="ECO:0000256" key="7">
    <source>
        <dbReference type="ARBA" id="ARBA00047984"/>
    </source>
</evidence>
<protein>
    <recommendedName>
        <fullName evidence="1">RNA helicase</fullName>
        <ecNumber evidence="1">3.6.4.13</ecNumber>
    </recommendedName>
</protein>
<reference evidence="11" key="1">
    <citation type="submission" date="2011-01" db="EMBL/GenBank/DDBJ databases">
        <title>The Genome Sequence of Nematocida parisii strain ERTm3.</title>
        <authorList>
            <consortium name="The Broad Institute Genome Sequencing Platform"/>
            <consortium name="The Broad Institute Genome Sequencing Center for Infectious Disease"/>
            <person name="Cuomo C."/>
            <person name="Troemel E."/>
            <person name="Young S.K."/>
            <person name="Zeng Q."/>
            <person name="Gargeya S."/>
            <person name="Fitzgerald M."/>
            <person name="Haas B."/>
            <person name="Abouelleil A."/>
            <person name="Alvarado L."/>
            <person name="Arachchi H.M."/>
            <person name="Berlin A."/>
            <person name="Chapman S.B."/>
            <person name="Gearin G."/>
            <person name="Goldberg J."/>
            <person name="Griggs A."/>
            <person name="Gujja S."/>
            <person name="Hansen M."/>
            <person name="Heiman D."/>
            <person name="Howarth C."/>
            <person name="Larimer J."/>
            <person name="Lui A."/>
            <person name="MacDonald P.J.P."/>
            <person name="McCowen C."/>
            <person name="Montmayeur A."/>
            <person name="Murphy C."/>
            <person name="Neiman D."/>
            <person name="Pearson M."/>
            <person name="Priest M."/>
            <person name="Roberts A."/>
            <person name="Saif S."/>
            <person name="Shea T."/>
            <person name="Sisk P."/>
            <person name="Stolte C."/>
            <person name="Sykes S."/>
            <person name="Wortman J."/>
            <person name="Nusbaum C."/>
            <person name="Birren B."/>
        </authorList>
    </citation>
    <scope>NUCLEOTIDE SEQUENCE</scope>
    <source>
        <strain evidence="11">ERTm3</strain>
    </source>
</reference>
<gene>
    <name evidence="11" type="ORF">NEQG_01452</name>
</gene>
<feature type="region of interest" description="Disordered" evidence="8">
    <location>
        <begin position="614"/>
        <end position="685"/>
    </location>
</feature>
<sequence>MDFGLNVEVEKKESVSFKGMGIPIEILGNIKYSIATPIQRKVIPKLLKGEDIIAISRTGSGKTYSYVIPILMELLRNREKKTVYTRAKAIIIVPTYELANQVFEVVRELSSNGVHPAMFTGMGTVAHSLNYLVVGQFEVVICTPGRFEHILTEVSSADKNRPIHMKVDEGNIKKEVCITDQQILEKITQPDIVIIDEMDRIFEDKSLSLSLERILEFFKNEPQYALFSATHHRGNTHIRSILNRKDMETVEVIGGVSDHLEQSRLVINNLHVQEEMKMPILLSLLKKQENEKILIFVSTCKRCLMVAEAVKKIGLKMGLLNSSESEESRDLVVKGFKTGEISVLVSTDVGCRGLDIRGINTIIEYDYPACRSTGVHRVGRMNRGRSERGTMYSFIRTADLPTYFAFLNHIHAEKPRDATRFTRLCFQTVSCINEDNHRNCVYLGMGSVPASFYNMSLELARSIIKEDTSYDRSYLRYSKTNPAEKVDPQWVVRSLEVRDIPVHPCFGVTECPMQASIKAYKSRHTKLMSTEHIKKERVKRPKLVKNTVIDMDKFKDPSFIPYENIKSNTFTPSMEIKSDKSHEIKRRIQKMSRPAGQMFTEWKKESRDRLNKGYLLTRPPSKKDQEEAQEGTEAAGHNENDRPKTRKSDGDLNSVRKILEARKKKERDSRRRNYASDRRSDKGRV</sequence>
<evidence type="ECO:0000256" key="5">
    <source>
        <dbReference type="ARBA" id="ARBA00022840"/>
    </source>
</evidence>
<proteinExistence type="predicted"/>
<dbReference type="Gene3D" id="3.40.50.300">
    <property type="entry name" value="P-loop containing nucleotide triphosphate hydrolases"/>
    <property type="match status" value="2"/>
</dbReference>
<dbReference type="SUPFAM" id="SSF52540">
    <property type="entry name" value="P-loop containing nucleoside triphosphate hydrolases"/>
    <property type="match status" value="1"/>
</dbReference>
<feature type="domain" description="Helicase C-terminal" evidence="10">
    <location>
        <begin position="277"/>
        <end position="430"/>
    </location>
</feature>
<feature type="compositionally biased region" description="Basic and acidic residues" evidence="8">
    <location>
        <begin position="636"/>
        <end position="650"/>
    </location>
</feature>
<dbReference type="GO" id="GO:0005829">
    <property type="term" value="C:cytosol"/>
    <property type="evidence" value="ECO:0007669"/>
    <property type="project" value="TreeGrafter"/>
</dbReference>
<dbReference type="InParanoid" id="I3EFL1"/>
<dbReference type="OMA" id="WKKESRD"/>
<dbReference type="SMART" id="SM00487">
    <property type="entry name" value="DEXDc"/>
    <property type="match status" value="1"/>
</dbReference>
<dbReference type="HOGENOM" id="CLU_401744_0_0_1"/>
<dbReference type="PANTHER" id="PTHR47959">
    <property type="entry name" value="ATP-DEPENDENT RNA HELICASE RHLE-RELATED"/>
    <property type="match status" value="1"/>
</dbReference>
<keyword evidence="5" id="KW-0067">ATP-binding</keyword>
<evidence type="ECO:0000313" key="12">
    <source>
        <dbReference type="Proteomes" id="UP000002872"/>
    </source>
</evidence>
<dbReference type="Proteomes" id="UP000002872">
    <property type="component" value="Unassembled WGS sequence"/>
</dbReference>
<evidence type="ECO:0000256" key="1">
    <source>
        <dbReference type="ARBA" id="ARBA00012552"/>
    </source>
</evidence>
<dbReference type="OrthoDB" id="360161at2759"/>
<evidence type="ECO:0000256" key="3">
    <source>
        <dbReference type="ARBA" id="ARBA00022801"/>
    </source>
</evidence>
<comment type="catalytic activity">
    <reaction evidence="7">
        <text>ATP + H2O = ADP + phosphate + H(+)</text>
        <dbReference type="Rhea" id="RHEA:13065"/>
        <dbReference type="ChEBI" id="CHEBI:15377"/>
        <dbReference type="ChEBI" id="CHEBI:15378"/>
        <dbReference type="ChEBI" id="CHEBI:30616"/>
        <dbReference type="ChEBI" id="CHEBI:43474"/>
        <dbReference type="ChEBI" id="CHEBI:456216"/>
        <dbReference type="EC" id="3.6.4.13"/>
    </reaction>
</comment>
<evidence type="ECO:0000256" key="4">
    <source>
        <dbReference type="ARBA" id="ARBA00022806"/>
    </source>
</evidence>
<dbReference type="InterPro" id="IPR044742">
    <property type="entry name" value="DEAD/DEAH_RhlB"/>
</dbReference>
<feature type="compositionally biased region" description="Basic and acidic residues" evidence="8">
    <location>
        <begin position="657"/>
        <end position="685"/>
    </location>
</feature>
<dbReference type="AlphaFoldDB" id="I3EFL1"/>
<keyword evidence="3" id="KW-0378">Hydrolase</keyword>
<dbReference type="GO" id="GO:0003724">
    <property type="term" value="F:RNA helicase activity"/>
    <property type="evidence" value="ECO:0007669"/>
    <property type="project" value="UniProtKB-EC"/>
</dbReference>
<dbReference type="InterPro" id="IPR014001">
    <property type="entry name" value="Helicase_ATP-bd"/>
</dbReference>
<dbReference type="Pfam" id="PF00270">
    <property type="entry name" value="DEAD"/>
    <property type="match status" value="1"/>
</dbReference>